<dbReference type="Proteomes" id="UP000644699">
    <property type="component" value="Unassembled WGS sequence"/>
</dbReference>
<keyword evidence="2" id="KW-0732">Signal</keyword>
<protein>
    <submittedName>
        <fullName evidence="3">Uncharacterized protein</fullName>
    </submittedName>
</protein>
<sequence>MRLLVALALVLLCGPWLGPALAFEDCGGHPHIRLFLDKDLIEIDGALFEMRRQRLGKKAFRLVGHDMIFVHLKGGKGTLVRGGGSRHYDCEKQDSTGVELQGARIAPYVANHVVEAPFTAAGNTETGRSSQGRGRGGGGGGGGRGGGRGGGGGGGGGGRNR</sequence>
<feature type="compositionally biased region" description="Polar residues" evidence="1">
    <location>
        <begin position="121"/>
        <end position="131"/>
    </location>
</feature>
<dbReference type="RefSeq" id="WP_188912522.1">
    <property type="nucleotide sequence ID" value="NZ_BMIQ01000009.1"/>
</dbReference>
<gene>
    <name evidence="3" type="ORF">GCM10011390_44940</name>
</gene>
<proteinExistence type="predicted"/>
<dbReference type="AlphaFoldDB" id="A0A917EB17"/>
<reference evidence="3" key="1">
    <citation type="journal article" date="2014" name="Int. J. Syst. Evol. Microbiol.">
        <title>Complete genome sequence of Corynebacterium casei LMG S-19264T (=DSM 44701T), isolated from a smear-ripened cheese.</title>
        <authorList>
            <consortium name="US DOE Joint Genome Institute (JGI-PGF)"/>
            <person name="Walter F."/>
            <person name="Albersmeier A."/>
            <person name="Kalinowski J."/>
            <person name="Ruckert C."/>
        </authorList>
    </citation>
    <scope>NUCLEOTIDE SEQUENCE</scope>
    <source>
        <strain evidence="3">CGMCC 1.15367</strain>
    </source>
</reference>
<feature type="chain" id="PRO_5037018753" evidence="2">
    <location>
        <begin position="23"/>
        <end position="161"/>
    </location>
</feature>
<evidence type="ECO:0000256" key="2">
    <source>
        <dbReference type="SAM" id="SignalP"/>
    </source>
</evidence>
<name>A0A917EB17_9HYPH</name>
<evidence type="ECO:0000313" key="4">
    <source>
        <dbReference type="Proteomes" id="UP000644699"/>
    </source>
</evidence>
<evidence type="ECO:0000313" key="3">
    <source>
        <dbReference type="EMBL" id="GGE20653.1"/>
    </source>
</evidence>
<keyword evidence="4" id="KW-1185">Reference proteome</keyword>
<accession>A0A917EB17</accession>
<feature type="signal peptide" evidence="2">
    <location>
        <begin position="1"/>
        <end position="22"/>
    </location>
</feature>
<comment type="caution">
    <text evidence="3">The sequence shown here is derived from an EMBL/GenBank/DDBJ whole genome shotgun (WGS) entry which is preliminary data.</text>
</comment>
<reference evidence="3" key="2">
    <citation type="submission" date="2020-09" db="EMBL/GenBank/DDBJ databases">
        <authorList>
            <person name="Sun Q."/>
            <person name="Zhou Y."/>
        </authorList>
    </citation>
    <scope>NUCLEOTIDE SEQUENCE</scope>
    <source>
        <strain evidence="3">CGMCC 1.15367</strain>
    </source>
</reference>
<evidence type="ECO:0000256" key="1">
    <source>
        <dbReference type="SAM" id="MobiDB-lite"/>
    </source>
</evidence>
<feature type="compositionally biased region" description="Gly residues" evidence="1">
    <location>
        <begin position="133"/>
        <end position="161"/>
    </location>
</feature>
<feature type="region of interest" description="Disordered" evidence="1">
    <location>
        <begin position="119"/>
        <end position="161"/>
    </location>
</feature>
<organism evidence="3 4">
    <name type="scientific">Aureimonas endophytica</name>
    <dbReference type="NCBI Taxonomy" id="2027858"/>
    <lineage>
        <taxon>Bacteria</taxon>
        <taxon>Pseudomonadati</taxon>
        <taxon>Pseudomonadota</taxon>
        <taxon>Alphaproteobacteria</taxon>
        <taxon>Hyphomicrobiales</taxon>
        <taxon>Aurantimonadaceae</taxon>
        <taxon>Aureimonas</taxon>
    </lineage>
</organism>
<dbReference type="EMBL" id="BMIQ01000009">
    <property type="protein sequence ID" value="GGE20653.1"/>
    <property type="molecule type" value="Genomic_DNA"/>
</dbReference>